<gene>
    <name evidence="1" type="ORF">NDU88_002078</name>
</gene>
<accession>A0AAV7S985</accession>
<organism evidence="1 2">
    <name type="scientific">Pleurodeles waltl</name>
    <name type="common">Iberian ribbed newt</name>
    <dbReference type="NCBI Taxonomy" id="8319"/>
    <lineage>
        <taxon>Eukaryota</taxon>
        <taxon>Metazoa</taxon>
        <taxon>Chordata</taxon>
        <taxon>Craniata</taxon>
        <taxon>Vertebrata</taxon>
        <taxon>Euteleostomi</taxon>
        <taxon>Amphibia</taxon>
        <taxon>Batrachia</taxon>
        <taxon>Caudata</taxon>
        <taxon>Salamandroidea</taxon>
        <taxon>Salamandridae</taxon>
        <taxon>Pleurodelinae</taxon>
        <taxon>Pleurodeles</taxon>
    </lineage>
</organism>
<name>A0AAV7S985_PLEWA</name>
<comment type="caution">
    <text evidence="1">The sequence shown here is derived from an EMBL/GenBank/DDBJ whole genome shotgun (WGS) entry which is preliminary data.</text>
</comment>
<dbReference type="Proteomes" id="UP001066276">
    <property type="component" value="Chromosome 4_2"/>
</dbReference>
<dbReference type="AlphaFoldDB" id="A0AAV7S985"/>
<protein>
    <submittedName>
        <fullName evidence="1">Uncharacterized protein</fullName>
    </submittedName>
</protein>
<dbReference type="EMBL" id="JANPWB010000008">
    <property type="protein sequence ID" value="KAJ1161594.1"/>
    <property type="molecule type" value="Genomic_DNA"/>
</dbReference>
<reference evidence="1" key="1">
    <citation type="journal article" date="2022" name="bioRxiv">
        <title>Sequencing and chromosome-scale assembly of the giantPleurodeles waltlgenome.</title>
        <authorList>
            <person name="Brown T."/>
            <person name="Elewa A."/>
            <person name="Iarovenko S."/>
            <person name="Subramanian E."/>
            <person name="Araus A.J."/>
            <person name="Petzold A."/>
            <person name="Susuki M."/>
            <person name="Suzuki K.-i.T."/>
            <person name="Hayashi T."/>
            <person name="Toyoda A."/>
            <person name="Oliveira C."/>
            <person name="Osipova E."/>
            <person name="Leigh N.D."/>
            <person name="Simon A."/>
            <person name="Yun M.H."/>
        </authorList>
    </citation>
    <scope>NUCLEOTIDE SEQUENCE</scope>
    <source>
        <strain evidence="1">20211129_DDA</strain>
        <tissue evidence="1">Liver</tissue>
    </source>
</reference>
<sequence length="97" mass="10731">MADFSRPPSQGDKKWVNQGVKGCFPPHLPARPPAATHLGIRNVHVRHAAGAGPARQARAVYRSPGPGPASECGPQLHRFIRNIFREELGDRRPLKRR</sequence>
<evidence type="ECO:0000313" key="2">
    <source>
        <dbReference type="Proteomes" id="UP001066276"/>
    </source>
</evidence>
<proteinExistence type="predicted"/>
<evidence type="ECO:0000313" key="1">
    <source>
        <dbReference type="EMBL" id="KAJ1161594.1"/>
    </source>
</evidence>
<keyword evidence="2" id="KW-1185">Reference proteome</keyword>